<dbReference type="AlphaFoldDB" id="A0A0B2WW81"/>
<dbReference type="InterPro" id="IPR036864">
    <property type="entry name" value="Zn2-C6_fun-type_DNA-bd_sf"/>
</dbReference>
<dbReference type="SMART" id="SM00066">
    <property type="entry name" value="GAL4"/>
    <property type="match status" value="1"/>
</dbReference>
<dbReference type="InterPro" id="IPR001138">
    <property type="entry name" value="Zn2Cys6_DnaBD"/>
</dbReference>
<evidence type="ECO:0000313" key="5">
    <source>
        <dbReference type="EMBL" id="KHO00452.1"/>
    </source>
</evidence>
<dbReference type="InterPro" id="IPR050797">
    <property type="entry name" value="Carb_Metab_Trans_Reg"/>
</dbReference>
<protein>
    <submittedName>
        <fullName evidence="5">Zn(2)-C6 fungal-type DNA-binding domain protein</fullName>
    </submittedName>
</protein>
<dbReference type="GO" id="GO:0000981">
    <property type="term" value="F:DNA-binding transcription factor activity, RNA polymerase II-specific"/>
    <property type="evidence" value="ECO:0007669"/>
    <property type="project" value="InterPro"/>
</dbReference>
<gene>
    <name evidence="5" type="ORF">MAM_01230</name>
</gene>
<dbReference type="OrthoDB" id="2740448at2759"/>
<dbReference type="Proteomes" id="UP000030816">
    <property type="component" value="Unassembled WGS sequence"/>
</dbReference>
<evidence type="ECO:0000259" key="4">
    <source>
        <dbReference type="PROSITE" id="PS50048"/>
    </source>
</evidence>
<comment type="caution">
    <text evidence="5">The sequence shown here is derived from an EMBL/GenBank/DDBJ whole genome shotgun (WGS) entry which is preliminary data.</text>
</comment>
<dbReference type="InterPro" id="IPR007219">
    <property type="entry name" value="XnlR_reg_dom"/>
</dbReference>
<keyword evidence="6" id="KW-1185">Reference proteome</keyword>
<accession>A0A0B2WW81</accession>
<dbReference type="CDD" id="cd00067">
    <property type="entry name" value="GAL4"/>
    <property type="match status" value="1"/>
</dbReference>
<keyword evidence="2" id="KW-0539">Nucleus</keyword>
<dbReference type="CDD" id="cd12148">
    <property type="entry name" value="fungal_TF_MHR"/>
    <property type="match status" value="1"/>
</dbReference>
<dbReference type="STRING" id="1081103.A0A0B2WW81"/>
<dbReference type="GeneID" id="63735685"/>
<dbReference type="PANTHER" id="PTHR31668">
    <property type="entry name" value="GLUCOSE TRANSPORT TRANSCRIPTION REGULATOR RGT1-RELATED-RELATED"/>
    <property type="match status" value="1"/>
</dbReference>
<feature type="domain" description="Zn(2)-C6 fungal-type" evidence="4">
    <location>
        <begin position="42"/>
        <end position="71"/>
    </location>
</feature>
<dbReference type="RefSeq" id="XP_040681517.1">
    <property type="nucleotide sequence ID" value="XM_040820029.1"/>
</dbReference>
<dbReference type="GO" id="GO:0006351">
    <property type="term" value="P:DNA-templated transcription"/>
    <property type="evidence" value="ECO:0007669"/>
    <property type="project" value="InterPro"/>
</dbReference>
<dbReference type="SMART" id="SM00906">
    <property type="entry name" value="Fungal_trans"/>
    <property type="match status" value="1"/>
</dbReference>
<name>A0A0B2WW81_METAS</name>
<reference evidence="5 6" key="1">
    <citation type="journal article" date="2014" name="Proc. Natl. Acad. Sci. U.S.A.">
        <title>Trajectory and genomic determinants of fungal-pathogen speciation and host adaptation.</title>
        <authorList>
            <person name="Hu X."/>
            <person name="Xiao G."/>
            <person name="Zheng P."/>
            <person name="Shang Y."/>
            <person name="Su Y."/>
            <person name="Zhang X."/>
            <person name="Liu X."/>
            <person name="Zhan S."/>
            <person name="St Leger R.J."/>
            <person name="Wang C."/>
        </authorList>
    </citation>
    <scope>NUCLEOTIDE SEQUENCE [LARGE SCALE GENOMIC DNA]</scope>
    <source>
        <strain evidence="5 6">ARSEF 1941</strain>
    </source>
</reference>
<evidence type="ECO:0000313" key="6">
    <source>
        <dbReference type="Proteomes" id="UP000030816"/>
    </source>
</evidence>
<dbReference type="SUPFAM" id="SSF57701">
    <property type="entry name" value="Zn2/Cys6 DNA-binding domain"/>
    <property type="match status" value="1"/>
</dbReference>
<dbReference type="PROSITE" id="PS50048">
    <property type="entry name" value="ZN2_CY6_FUNGAL_2"/>
    <property type="match status" value="1"/>
</dbReference>
<dbReference type="Pfam" id="PF00172">
    <property type="entry name" value="Zn_clus"/>
    <property type="match status" value="1"/>
</dbReference>
<keyword evidence="5" id="KW-0238">DNA-binding</keyword>
<proteinExistence type="predicted"/>
<dbReference type="HOGENOM" id="CLU_016574_6_1_1"/>
<organism evidence="5 6">
    <name type="scientific">Metarhizium album (strain ARSEF 1941)</name>
    <dbReference type="NCBI Taxonomy" id="1081103"/>
    <lineage>
        <taxon>Eukaryota</taxon>
        <taxon>Fungi</taxon>
        <taxon>Dikarya</taxon>
        <taxon>Ascomycota</taxon>
        <taxon>Pezizomycotina</taxon>
        <taxon>Sordariomycetes</taxon>
        <taxon>Hypocreomycetidae</taxon>
        <taxon>Hypocreales</taxon>
        <taxon>Clavicipitaceae</taxon>
        <taxon>Metarhizium</taxon>
    </lineage>
</organism>
<dbReference type="PROSITE" id="PS00463">
    <property type="entry name" value="ZN2_CY6_FUNGAL_1"/>
    <property type="match status" value="1"/>
</dbReference>
<evidence type="ECO:0000256" key="2">
    <source>
        <dbReference type="ARBA" id="ARBA00023242"/>
    </source>
</evidence>
<feature type="region of interest" description="Disordered" evidence="3">
    <location>
        <begin position="93"/>
        <end position="137"/>
    </location>
</feature>
<evidence type="ECO:0000256" key="3">
    <source>
        <dbReference type="SAM" id="MobiDB-lite"/>
    </source>
</evidence>
<dbReference type="Gene3D" id="4.10.240.10">
    <property type="entry name" value="Zn(2)-C6 fungal-type DNA-binding domain"/>
    <property type="match status" value="1"/>
</dbReference>
<dbReference type="GO" id="GO:0008270">
    <property type="term" value="F:zinc ion binding"/>
    <property type="evidence" value="ECO:0007669"/>
    <property type="project" value="InterPro"/>
</dbReference>
<keyword evidence="1" id="KW-0479">Metal-binding</keyword>
<sequence>MPQAALYHGILQLPENQPPPRFIRTSPSMWKKNAIAGKVSRACDACRVRKVKCNGNQPCAPCAHLSLACVFAPPPPKRKPGIRGRLVAQLRNKTSTDGPTGSPAASPPSNAQAGGYTGNDSDRSSTGPSPGAGAVPVTSIAGIVDNPTSSPRPEPPCTIGGCGFSADFFLGLLPEFEQLVYPVNPVLTPAEMRTAIHNMHSNFEDAALVHAYASVTINLTKTSWTMNGVGIASQMATLMQYCFWAHRKAEMAMESDGYTGGLQSEMPITVKRIMTCVWLEISLMAFKRFDRSYTILREAISMVQMLNVHQYGEGGHRLSRAETARRQRMYWEVYIHERFLFIMSGYPCTMAPLRTGLPLHDDTLPAHVAVGWNRLILLFQIMDDAFLSYWAAQQVPNPHLPEPTSEWIEGKQARLDQDEADALGAEEEMVAAGYGTLIELQHVDLFVTRLWLRTLVWQLALSRGLLRSAPTQNTHEGLSLRFPAQRLSAQLGSLVSRLKSVSSVVFHGSGILQKLFEITSTVADVLALPHRGGHAEAESRARLKDFFYLVQFLFGFEKTQQHQRDYLREKLEVLEKMYTVVDFRELAGASPLSASSTGHVYESMPKAS</sequence>
<dbReference type="GO" id="GO:0003677">
    <property type="term" value="F:DNA binding"/>
    <property type="evidence" value="ECO:0007669"/>
    <property type="project" value="UniProtKB-KW"/>
</dbReference>
<dbReference type="EMBL" id="AZHE01000002">
    <property type="protein sequence ID" value="KHO00452.1"/>
    <property type="molecule type" value="Genomic_DNA"/>
</dbReference>
<dbReference type="PANTHER" id="PTHR31668:SF24">
    <property type="entry name" value="TRANSCRIPTION FACTOR, PUTATIVE-RELATED"/>
    <property type="match status" value="1"/>
</dbReference>
<feature type="compositionally biased region" description="Low complexity" evidence="3">
    <location>
        <begin position="98"/>
        <end position="114"/>
    </location>
</feature>
<evidence type="ECO:0000256" key="1">
    <source>
        <dbReference type="ARBA" id="ARBA00022723"/>
    </source>
</evidence>